<organism evidence="2 3">
    <name type="scientific">Folsomia candida</name>
    <name type="common">Springtail</name>
    <dbReference type="NCBI Taxonomy" id="158441"/>
    <lineage>
        <taxon>Eukaryota</taxon>
        <taxon>Metazoa</taxon>
        <taxon>Ecdysozoa</taxon>
        <taxon>Arthropoda</taxon>
        <taxon>Hexapoda</taxon>
        <taxon>Collembola</taxon>
        <taxon>Entomobryomorpha</taxon>
        <taxon>Isotomoidea</taxon>
        <taxon>Isotomidae</taxon>
        <taxon>Proisotominae</taxon>
        <taxon>Folsomia</taxon>
    </lineage>
</organism>
<feature type="compositionally biased region" description="Polar residues" evidence="1">
    <location>
        <begin position="238"/>
        <end position="249"/>
    </location>
</feature>
<accession>A0A226ED82</accession>
<feature type="region of interest" description="Disordered" evidence="1">
    <location>
        <begin position="298"/>
        <end position="426"/>
    </location>
</feature>
<feature type="compositionally biased region" description="Acidic residues" evidence="1">
    <location>
        <begin position="256"/>
        <end position="272"/>
    </location>
</feature>
<dbReference type="EMBL" id="LNIX01000004">
    <property type="protein sequence ID" value="OXA55188.1"/>
    <property type="molecule type" value="Genomic_DNA"/>
</dbReference>
<gene>
    <name evidence="2" type="ORF">Fcan01_09265</name>
</gene>
<feature type="compositionally biased region" description="Acidic residues" evidence="1">
    <location>
        <begin position="383"/>
        <end position="396"/>
    </location>
</feature>
<feature type="compositionally biased region" description="Basic and acidic residues" evidence="1">
    <location>
        <begin position="648"/>
        <end position="664"/>
    </location>
</feature>
<feature type="compositionally biased region" description="Polar residues" evidence="1">
    <location>
        <begin position="311"/>
        <end position="320"/>
    </location>
</feature>
<feature type="region of interest" description="Disordered" evidence="1">
    <location>
        <begin position="549"/>
        <end position="1199"/>
    </location>
</feature>
<dbReference type="Proteomes" id="UP000198287">
    <property type="component" value="Unassembled WGS sequence"/>
</dbReference>
<feature type="compositionally biased region" description="Basic and acidic residues" evidence="1">
    <location>
        <begin position="896"/>
        <end position="905"/>
    </location>
</feature>
<feature type="region of interest" description="Disordered" evidence="1">
    <location>
        <begin position="1"/>
        <end position="35"/>
    </location>
</feature>
<feature type="compositionally biased region" description="Polar residues" evidence="1">
    <location>
        <begin position="364"/>
        <end position="374"/>
    </location>
</feature>
<feature type="compositionally biased region" description="Polar residues" evidence="1">
    <location>
        <begin position="1094"/>
        <end position="1107"/>
    </location>
</feature>
<feature type="region of interest" description="Disordered" evidence="1">
    <location>
        <begin position="163"/>
        <end position="285"/>
    </location>
</feature>
<feature type="region of interest" description="Disordered" evidence="1">
    <location>
        <begin position="49"/>
        <end position="68"/>
    </location>
</feature>
<feature type="compositionally biased region" description="Polar residues" evidence="1">
    <location>
        <begin position="1046"/>
        <end position="1057"/>
    </location>
</feature>
<sequence length="1199" mass="134022">MHQLQKVQEMILNTPHRGVASSRDDDDGVGTTTATATNTQVVADLGVKVHDNNKSMGQNATSVDGDKELKLDRGMDAHFQKLSDNLESKMTLELQEMKRKLESQDEFWRTQLHTIEQQHQLQIEKLHKDFEQRSSSLSNHVASLTSKLPVSSLDQQGENYYVEEFDSPQKNAGPIAKPRRRTACKEQQEQQGDIQAKSQTRGNSTMKGQNNSSCGEDDDDDVGGRGESISITRRDNVGINQQPSSSSFRQMYPVGDSEEEEDDDDYQSEEGDQGIISSEDPDAEGDYLTIIHAEGDVPEYLHHQSGPVVQRVTTKTTTLDLPSPPRQTRSSPRNPKPARRTRRKSAMMARKPQIREERQLLDDQVSNYTLSTSAENHRRDAQSSDDDGESLSDEGVDAGNGGQRLGKKYSSRNKLAMMEKSSSPKKKYVFDSVQGKLIDASETKSQMDLVRDRIVLNELDTQIANLGIDPTATSIGLEEMKRALKHVKDEKHFMAEDEGEQFQSELNTLRKDVKHEVARRSIQQKLEKYGTPKRKPELNRLSNIFNKVKKSGSSWRQKVASAMKRKRDTPTKKKNKPADDDIKTTFFSKWGRKKKANKDAKENKSDMVDDNNEGNRDDNTGSSEDEEESSSSDVEMPPYMTRSQPILLDRRSNNSRRGGGESRRKSSSGNRKPNRDSDSASESEEIGQPPKSPHSHHHLSQNLKPKLKPRRVNNPPAPLPASSPKSPPNRNAALHGQLVSELQAKFNKNKSPAVKHNESRTSPPPTKFKVPNFFVTGPPIATTTSPHRTAVTSNGWSEETLQEFGKNAKLMGNGSPLVSGQEQRRGNGRTGSKRSPEEEKNPSRRHTKGSTLATTTSVLDLVSPEKRKQQMSFARSDDRRKGFRRKSSSLSLSDEGDGHRDEIHRNASNQHLSPRDGRYVVSQHSSSPHHRPKFHSPHDTITRISSGPLPVGRNHNNLEFQRSRATRSSPPEADSSDTSAWDTEEEEEIHAFEGDDYPAHPHADGQSQGQSTSTMAVVDYNYRSSSSDSNYDSHPGPSSSRRRRTNQPSSSNTNRNMSTKEDQKSNNGETNENLKIMKSSILSVDFTSDEETSRSQFPTTTATTNYDAFQKKYQQQDEHQKSKGFNYSATSMSQSQQHQQQRSSVSNFGVSSTSRNNLAAGAGGKFGTAEVTLERPSTAGRRSNFTRELKSPDNSWDSD</sequence>
<feature type="compositionally biased region" description="Low complexity" evidence="1">
    <location>
        <begin position="1131"/>
        <end position="1154"/>
    </location>
</feature>
<evidence type="ECO:0000313" key="2">
    <source>
        <dbReference type="EMBL" id="OXA55188.1"/>
    </source>
</evidence>
<proteinExistence type="predicted"/>
<feature type="compositionally biased region" description="Basic residues" evidence="1">
    <location>
        <begin position="336"/>
        <end position="345"/>
    </location>
</feature>
<feature type="compositionally biased region" description="Polar residues" evidence="1">
    <location>
        <begin position="1005"/>
        <end position="1015"/>
    </location>
</feature>
<dbReference type="OrthoDB" id="515971at2759"/>
<comment type="caution">
    <text evidence="2">The sequence shown here is derived from an EMBL/GenBank/DDBJ whole genome shotgun (WGS) entry which is preliminary data.</text>
</comment>
<keyword evidence="3" id="KW-1185">Reference proteome</keyword>
<dbReference type="AlphaFoldDB" id="A0A226ED82"/>
<feature type="compositionally biased region" description="Basic and acidic residues" evidence="1">
    <location>
        <begin position="597"/>
        <end position="619"/>
    </location>
</feature>
<feature type="compositionally biased region" description="Polar residues" evidence="1">
    <location>
        <begin position="849"/>
        <end position="858"/>
    </location>
</feature>
<feature type="compositionally biased region" description="Pro residues" evidence="1">
    <location>
        <begin position="715"/>
        <end position="727"/>
    </location>
</feature>
<feature type="compositionally biased region" description="Basic and acidic residues" evidence="1">
    <location>
        <begin position="989"/>
        <end position="1003"/>
    </location>
</feature>
<reference evidence="2 3" key="1">
    <citation type="submission" date="2015-12" db="EMBL/GenBank/DDBJ databases">
        <title>The genome of Folsomia candida.</title>
        <authorList>
            <person name="Faddeeva A."/>
            <person name="Derks M.F."/>
            <person name="Anvar Y."/>
            <person name="Smit S."/>
            <person name="Van Straalen N."/>
            <person name="Roelofs D."/>
        </authorList>
    </citation>
    <scope>NUCLEOTIDE SEQUENCE [LARGE SCALE GENOMIC DNA]</scope>
    <source>
        <strain evidence="2 3">VU population</strain>
        <tissue evidence="2">Whole body</tissue>
    </source>
</reference>
<name>A0A226ED82_FOLCA</name>
<evidence type="ECO:0000256" key="1">
    <source>
        <dbReference type="SAM" id="MobiDB-lite"/>
    </source>
</evidence>
<protein>
    <submittedName>
        <fullName evidence="2">Uncharacterized protein</fullName>
    </submittedName>
</protein>
<feature type="compositionally biased region" description="Polar residues" evidence="1">
    <location>
        <begin position="781"/>
        <end position="799"/>
    </location>
</feature>
<feature type="compositionally biased region" description="Basic residues" evidence="1">
    <location>
        <begin position="693"/>
        <end position="711"/>
    </location>
</feature>
<feature type="compositionally biased region" description="Polar residues" evidence="1">
    <location>
        <begin position="189"/>
        <end position="214"/>
    </location>
</feature>
<evidence type="ECO:0000313" key="3">
    <source>
        <dbReference type="Proteomes" id="UP000198287"/>
    </source>
</evidence>
<feature type="compositionally biased region" description="Low complexity" evidence="1">
    <location>
        <begin position="1019"/>
        <end position="1033"/>
    </location>
</feature>
<feature type="compositionally biased region" description="Basic and acidic residues" evidence="1">
    <location>
        <begin position="568"/>
        <end position="583"/>
    </location>
</feature>